<name>A0A919P0S8_9CELL</name>
<feature type="transmembrane region" description="Helical" evidence="2">
    <location>
        <begin position="328"/>
        <end position="358"/>
    </location>
</feature>
<feature type="compositionally biased region" description="Pro residues" evidence="1">
    <location>
        <begin position="10"/>
        <end position="34"/>
    </location>
</feature>
<comment type="caution">
    <text evidence="4">The sequence shown here is derived from an EMBL/GenBank/DDBJ whole genome shotgun (WGS) entry which is preliminary data.</text>
</comment>
<keyword evidence="2" id="KW-0472">Membrane</keyword>
<organism evidence="4 5">
    <name type="scientific">Cellulomonas chitinilytica</name>
    <dbReference type="NCBI Taxonomy" id="398759"/>
    <lineage>
        <taxon>Bacteria</taxon>
        <taxon>Bacillati</taxon>
        <taxon>Actinomycetota</taxon>
        <taxon>Actinomycetes</taxon>
        <taxon>Micrococcales</taxon>
        <taxon>Cellulomonadaceae</taxon>
        <taxon>Cellulomonas</taxon>
    </lineage>
</organism>
<sequence>MTSPHDDAPRPPAWVSPTGAPPAAPPPPTGPVPPSSWGQPVGPPVGQSGTGWGPAVPPPVAPSGGPWRPPALQPGIIPLRPLGLGEILDGAFRAVRANPRVMFGLAAAVVTVAVALQQVTRWYVQGLLTDSMNRLLQESDPTGELGMADQMGALVGSVVSLPFTQIATTVLTGLVILSVSRSVLGQSITIGQALRTSRVWWVLGFTVLAGAAQLAVAAALAGGVVLLVSQDQVAAAVVVGLLGAVALFVALVWFAVRTLLVPPALMLEGKAFWRSVGRAWRLTRGSFWRLLGTYLLVSFIVGFVSNVIVFPVSMFTALVLQDPAGTSFASIVLVGIANVVALTLATTYLAAVVALLYIDVRMRREGLDIELARAAQADG</sequence>
<feature type="transmembrane region" description="Helical" evidence="2">
    <location>
        <begin position="233"/>
        <end position="256"/>
    </location>
</feature>
<dbReference type="EMBL" id="BONK01000002">
    <property type="protein sequence ID" value="GIG20145.1"/>
    <property type="molecule type" value="Genomic_DNA"/>
</dbReference>
<evidence type="ECO:0000256" key="2">
    <source>
        <dbReference type="SAM" id="Phobius"/>
    </source>
</evidence>
<feature type="region of interest" description="Disordered" evidence="1">
    <location>
        <begin position="1"/>
        <end position="72"/>
    </location>
</feature>
<gene>
    <name evidence="4" type="ORF">Cch01nite_08690</name>
</gene>
<feature type="domain" description="Glycerophosphoryl diester phosphodiesterase membrane" evidence="3">
    <location>
        <begin position="241"/>
        <end position="363"/>
    </location>
</feature>
<keyword evidence="2" id="KW-1133">Transmembrane helix</keyword>
<dbReference type="RefSeq" id="WP_203749036.1">
    <property type="nucleotide sequence ID" value="NZ_BONK01000002.1"/>
</dbReference>
<feature type="transmembrane region" description="Helical" evidence="2">
    <location>
        <begin position="154"/>
        <end position="179"/>
    </location>
</feature>
<protein>
    <submittedName>
        <fullName evidence="4">Membrane protein</fullName>
    </submittedName>
</protein>
<evidence type="ECO:0000313" key="4">
    <source>
        <dbReference type="EMBL" id="GIG20145.1"/>
    </source>
</evidence>
<keyword evidence="2" id="KW-0812">Transmembrane</keyword>
<evidence type="ECO:0000259" key="3">
    <source>
        <dbReference type="Pfam" id="PF10110"/>
    </source>
</evidence>
<accession>A0A919P0S8</accession>
<dbReference type="Proteomes" id="UP000632740">
    <property type="component" value="Unassembled WGS sequence"/>
</dbReference>
<evidence type="ECO:0000313" key="5">
    <source>
        <dbReference type="Proteomes" id="UP000632740"/>
    </source>
</evidence>
<keyword evidence="5" id="KW-1185">Reference proteome</keyword>
<feature type="transmembrane region" description="Helical" evidence="2">
    <location>
        <begin position="101"/>
        <end position="124"/>
    </location>
</feature>
<proteinExistence type="predicted"/>
<feature type="transmembrane region" description="Helical" evidence="2">
    <location>
        <begin position="287"/>
        <end position="308"/>
    </location>
</feature>
<dbReference type="AlphaFoldDB" id="A0A919P0S8"/>
<evidence type="ECO:0000256" key="1">
    <source>
        <dbReference type="SAM" id="MobiDB-lite"/>
    </source>
</evidence>
<feature type="compositionally biased region" description="Pro residues" evidence="1">
    <location>
        <begin position="55"/>
        <end position="72"/>
    </location>
</feature>
<dbReference type="Pfam" id="PF10110">
    <property type="entry name" value="GPDPase_memb"/>
    <property type="match status" value="1"/>
</dbReference>
<feature type="transmembrane region" description="Helical" evidence="2">
    <location>
        <begin position="200"/>
        <end position="227"/>
    </location>
</feature>
<reference evidence="4" key="1">
    <citation type="submission" date="2021-01" db="EMBL/GenBank/DDBJ databases">
        <title>Whole genome shotgun sequence of Cellulomonas chitinilytica NBRC 110799.</title>
        <authorList>
            <person name="Komaki H."/>
            <person name="Tamura T."/>
        </authorList>
    </citation>
    <scope>NUCLEOTIDE SEQUENCE</scope>
    <source>
        <strain evidence="4">NBRC 110799</strain>
    </source>
</reference>
<dbReference type="InterPro" id="IPR018476">
    <property type="entry name" value="GlyceroP-diester-Pdiesterase_M"/>
</dbReference>
<feature type="compositionally biased region" description="Low complexity" evidence="1">
    <location>
        <begin position="35"/>
        <end position="47"/>
    </location>
</feature>